<name>A0A136A1X7_9ALTE</name>
<feature type="binding site" evidence="4">
    <location>
        <position position="106"/>
    </location>
    <ligand>
        <name>iron-sulfur cluster</name>
        <dbReference type="ChEBI" id="CHEBI:30408"/>
    </ligand>
</feature>
<comment type="cofactor">
    <cofactor evidence="4">
        <name>iron-sulfur cluster</name>
        <dbReference type="ChEBI" id="CHEBI:30408"/>
    </cofactor>
    <text evidence="4">Binds 1 iron-sulfur cluster per subunit.</text>
</comment>
<keyword evidence="2 4" id="KW-0408">Iron</keyword>
<dbReference type="STRING" id="1799789.AX660_13735"/>
<dbReference type="InterPro" id="IPR000361">
    <property type="entry name" value="ATAP_core_dom"/>
</dbReference>
<dbReference type="NCBIfam" id="TIGR00049">
    <property type="entry name" value="iron-sulfur cluster assembly accessory protein"/>
    <property type="match status" value="1"/>
</dbReference>
<dbReference type="Gene3D" id="2.60.300.12">
    <property type="entry name" value="HesB-like domain"/>
    <property type="match status" value="1"/>
</dbReference>
<dbReference type="GO" id="GO:0005506">
    <property type="term" value="F:iron ion binding"/>
    <property type="evidence" value="ECO:0007669"/>
    <property type="project" value="UniProtKB-UniRule"/>
</dbReference>
<dbReference type="Proteomes" id="UP000070299">
    <property type="component" value="Unassembled WGS sequence"/>
</dbReference>
<evidence type="ECO:0000256" key="1">
    <source>
        <dbReference type="ARBA" id="ARBA00022723"/>
    </source>
</evidence>
<dbReference type="PROSITE" id="PS01152">
    <property type="entry name" value="HESB"/>
    <property type="match status" value="1"/>
</dbReference>
<dbReference type="HAMAP" id="MF_01380">
    <property type="entry name" value="Fe_S_insert_ErpA"/>
    <property type="match status" value="1"/>
</dbReference>
<evidence type="ECO:0000313" key="7">
    <source>
        <dbReference type="Proteomes" id="UP000070299"/>
    </source>
</evidence>
<dbReference type="InterPro" id="IPR023063">
    <property type="entry name" value="ErpA_proteobact"/>
</dbReference>
<comment type="similarity">
    <text evidence="4">Belongs to the HesB/IscA family.</text>
</comment>
<dbReference type="InterPro" id="IPR016092">
    <property type="entry name" value="ATAP"/>
</dbReference>
<dbReference type="InterPro" id="IPR017870">
    <property type="entry name" value="FeS_cluster_insertion_CS"/>
</dbReference>
<protein>
    <recommendedName>
        <fullName evidence="4">Iron-sulfur cluster insertion protein ErpA</fullName>
    </recommendedName>
</protein>
<dbReference type="FunFam" id="2.60.300.12:FF:000002">
    <property type="entry name" value="Iron-sulfur cluster insertion protein ErpA"/>
    <property type="match status" value="1"/>
</dbReference>
<gene>
    <name evidence="4" type="primary">erpA</name>
    <name evidence="6" type="ORF">AX660_13735</name>
</gene>
<dbReference type="EMBL" id="LSNE01000005">
    <property type="protein sequence ID" value="KXI29203.1"/>
    <property type="molecule type" value="Genomic_DNA"/>
</dbReference>
<evidence type="ECO:0000256" key="2">
    <source>
        <dbReference type="ARBA" id="ARBA00023004"/>
    </source>
</evidence>
<dbReference type="OrthoDB" id="9801228at2"/>
<comment type="function">
    <text evidence="4">Required for insertion of 4Fe-4S clusters for at least IspG.</text>
</comment>
<dbReference type="Pfam" id="PF01521">
    <property type="entry name" value="Fe-S_biosyn"/>
    <property type="match status" value="1"/>
</dbReference>
<evidence type="ECO:0000256" key="3">
    <source>
        <dbReference type="ARBA" id="ARBA00023014"/>
    </source>
</evidence>
<dbReference type="InterPro" id="IPR035903">
    <property type="entry name" value="HesB-like_dom_sf"/>
</dbReference>
<dbReference type="RefSeq" id="WP_068376338.1">
    <property type="nucleotide sequence ID" value="NZ_LSNE01000005.1"/>
</dbReference>
<proteinExistence type="inferred from homology"/>
<dbReference type="GO" id="GO:0016226">
    <property type="term" value="P:iron-sulfur cluster assembly"/>
    <property type="evidence" value="ECO:0007669"/>
    <property type="project" value="UniProtKB-UniRule"/>
</dbReference>
<dbReference type="GO" id="GO:0051539">
    <property type="term" value="F:4 iron, 4 sulfur cluster binding"/>
    <property type="evidence" value="ECO:0007669"/>
    <property type="project" value="TreeGrafter"/>
</dbReference>
<evidence type="ECO:0000256" key="4">
    <source>
        <dbReference type="HAMAP-Rule" id="MF_01380"/>
    </source>
</evidence>
<dbReference type="NCBIfam" id="NF010147">
    <property type="entry name" value="PRK13623.1"/>
    <property type="match status" value="1"/>
</dbReference>
<keyword evidence="3 4" id="KW-0411">Iron-sulfur</keyword>
<keyword evidence="1 4" id="KW-0479">Metal-binding</keyword>
<evidence type="ECO:0000313" key="6">
    <source>
        <dbReference type="EMBL" id="KXI29203.1"/>
    </source>
</evidence>
<dbReference type="GO" id="GO:0005829">
    <property type="term" value="C:cytosol"/>
    <property type="evidence" value="ECO:0007669"/>
    <property type="project" value="TreeGrafter"/>
</dbReference>
<evidence type="ECO:0000259" key="5">
    <source>
        <dbReference type="Pfam" id="PF01521"/>
    </source>
</evidence>
<feature type="binding site" evidence="4">
    <location>
        <position position="108"/>
    </location>
    <ligand>
        <name>iron-sulfur cluster</name>
        <dbReference type="ChEBI" id="CHEBI:30408"/>
    </ligand>
</feature>
<reference evidence="7" key="1">
    <citation type="submission" date="2016-02" db="EMBL/GenBank/DDBJ databases">
        <authorList>
            <person name="Schultz-Johansen M."/>
            <person name="Glaring M.A."/>
            <person name="Bech P.K."/>
            <person name="Stougaard P."/>
        </authorList>
    </citation>
    <scope>NUCLEOTIDE SEQUENCE [LARGE SCALE GENOMIC DNA]</scope>
    <source>
        <strain evidence="7">S66</strain>
    </source>
</reference>
<feature type="binding site" evidence="4">
    <location>
        <position position="42"/>
    </location>
    <ligand>
        <name>iron-sulfur cluster</name>
        <dbReference type="ChEBI" id="CHEBI:30408"/>
    </ligand>
</feature>
<sequence>MSVQTAYPIEFSDSAAKKVKALVLEEENPNLKLRVYVTGGGCSGFQYGFTFDEKVNEGDTTIDNDEVTLVVDPMSLQYLVGGRVDYTEGLEGSRFLVNNPNATTTCGCGSSFTV</sequence>
<keyword evidence="7" id="KW-1185">Reference proteome</keyword>
<dbReference type="PANTHER" id="PTHR43011:SF1">
    <property type="entry name" value="IRON-SULFUR CLUSTER ASSEMBLY 2 HOMOLOG, MITOCHONDRIAL"/>
    <property type="match status" value="1"/>
</dbReference>
<feature type="domain" description="Core" evidence="5">
    <location>
        <begin position="9"/>
        <end position="109"/>
    </location>
</feature>
<comment type="caution">
    <text evidence="6">The sequence shown here is derived from an EMBL/GenBank/DDBJ whole genome shotgun (WGS) entry which is preliminary data.</text>
</comment>
<dbReference type="AlphaFoldDB" id="A0A136A1X7"/>
<comment type="subunit">
    <text evidence="4">Homodimer.</text>
</comment>
<dbReference type="GO" id="GO:0051537">
    <property type="term" value="F:2 iron, 2 sulfur cluster binding"/>
    <property type="evidence" value="ECO:0007669"/>
    <property type="project" value="TreeGrafter"/>
</dbReference>
<organism evidence="6 7">
    <name type="scientific">Paraglaciecola hydrolytica</name>
    <dbReference type="NCBI Taxonomy" id="1799789"/>
    <lineage>
        <taxon>Bacteria</taxon>
        <taxon>Pseudomonadati</taxon>
        <taxon>Pseudomonadota</taxon>
        <taxon>Gammaproteobacteria</taxon>
        <taxon>Alteromonadales</taxon>
        <taxon>Alteromonadaceae</taxon>
        <taxon>Paraglaciecola</taxon>
    </lineage>
</organism>
<dbReference type="SUPFAM" id="SSF89360">
    <property type="entry name" value="HesB-like domain"/>
    <property type="match status" value="1"/>
</dbReference>
<dbReference type="PANTHER" id="PTHR43011">
    <property type="entry name" value="IRON-SULFUR CLUSTER ASSEMBLY 2 HOMOLOG, MITOCHONDRIAL"/>
    <property type="match status" value="1"/>
</dbReference>
<accession>A0A136A1X7</accession>